<sequence>MMFDWLLAPDSYGGADEATKARCTVRLTEAGGTSSELQLARVDEASTNSDGNPRGETRFVFADEAGGIRVVLIVRREGDCVTGRVEAEIVNENAFGRQRTFAPSGAVELRLDAGAAPGRWMAVYQHKDWWTRPAFGSDWRDVPERTQSLLCGGDGSYLQVLPVSGGAIRADVSGGEAGIVVRLTPGASGLTRLAAVAFVLGVGDDPYALVERHAAVAAKALGRTGLLRSSKTYPQLLDRLGWCSWDAFYHQVNEEGLLQKAEELQRLGVPVGWMMIDDGWSDVRDGKLARFEADAAKFAHGLGRAVSQLKDRFGIGHVGVWHTIAGYWGGVDPRSEEAREYGRFLRANARGQLLPSPEHGEAFGFWHGWHDWLSRQGVDFVKVDSQSAVSNFWEGSHAVGDAASAAHASLEASVALHFESALINCMGMAAENVWHRPRSAVSRSSDDFVPQDLRGFAEHALQNAYNSYWHGAFYWGDWDMFWTRHQDARAGALLRAISGGPVYVSDPPGQTDPALLLPLAYRDGTLLRCDRVAVPAPDCLLRDPTREALPLKLWNMAGGAGVVAVFRLDAETAGMAASIGPRDVPGLRGERFALHEHGSGVAAILRRDEALAVSLAPGASGIWTVAPLADDFAPLGRLDKFAGAHAVLSCAADSRGRMRIRVREGGGPFGFVSDRAPISAQADGADVEVRSASARFYTVELPEGIGECCLEIELAAAENP</sequence>
<organism evidence="2 3">
    <name type="scientific">Cohnella rhizosphaerae</name>
    <dbReference type="NCBI Taxonomy" id="1457232"/>
    <lineage>
        <taxon>Bacteria</taxon>
        <taxon>Bacillati</taxon>
        <taxon>Bacillota</taxon>
        <taxon>Bacilli</taxon>
        <taxon>Bacillales</taxon>
        <taxon>Paenibacillaceae</taxon>
        <taxon>Cohnella</taxon>
    </lineage>
</organism>
<dbReference type="InterPro" id="IPR013785">
    <property type="entry name" value="Aldolase_TIM"/>
</dbReference>
<protein>
    <submittedName>
        <fullName evidence="2">Sip1-related alpha-galactosidase</fullName>
    </submittedName>
</protein>
<dbReference type="PANTHER" id="PTHR31268:SF32">
    <property type="entry name" value="GALACTINOL--SUCROSE GALACTOSYLTRANSFERASE 2-RELATED"/>
    <property type="match status" value="1"/>
</dbReference>
<accession>A0A9X4KS68</accession>
<dbReference type="Proteomes" id="UP001153404">
    <property type="component" value="Unassembled WGS sequence"/>
</dbReference>
<keyword evidence="3" id="KW-1185">Reference proteome</keyword>
<dbReference type="EMBL" id="JAPDIA010000003">
    <property type="protein sequence ID" value="MDG0810169.1"/>
    <property type="molecule type" value="Genomic_DNA"/>
</dbReference>
<dbReference type="AlphaFoldDB" id="A0A9X4KS68"/>
<dbReference type="InterPro" id="IPR008811">
    <property type="entry name" value="Glycosyl_hydrolases_36"/>
</dbReference>
<proteinExistence type="predicted"/>
<dbReference type="SUPFAM" id="SSF51445">
    <property type="entry name" value="(Trans)glycosidases"/>
    <property type="match status" value="1"/>
</dbReference>
<evidence type="ECO:0000256" key="1">
    <source>
        <dbReference type="ARBA" id="ARBA00023277"/>
    </source>
</evidence>
<dbReference type="Pfam" id="PF05691">
    <property type="entry name" value="Raffinose_syn"/>
    <property type="match status" value="2"/>
</dbReference>
<reference evidence="2" key="1">
    <citation type="submission" date="2022-10" db="EMBL/GenBank/DDBJ databases">
        <title>Comparative genomic analysis of Cohnella hashimotonis sp. nov., isolated from the International Space Station.</title>
        <authorList>
            <person name="Simpson A."/>
            <person name="Venkateswaran K."/>
        </authorList>
    </citation>
    <scope>NUCLEOTIDE SEQUENCE</scope>
    <source>
        <strain evidence="2">DSM 28161</strain>
    </source>
</reference>
<evidence type="ECO:0000313" key="2">
    <source>
        <dbReference type="EMBL" id="MDG0810169.1"/>
    </source>
</evidence>
<dbReference type="InterPro" id="IPR017853">
    <property type="entry name" value="GH"/>
</dbReference>
<keyword evidence="1" id="KW-0119">Carbohydrate metabolism</keyword>
<evidence type="ECO:0000313" key="3">
    <source>
        <dbReference type="Proteomes" id="UP001153404"/>
    </source>
</evidence>
<dbReference type="Gene3D" id="3.20.20.70">
    <property type="entry name" value="Aldolase class I"/>
    <property type="match status" value="1"/>
</dbReference>
<comment type="caution">
    <text evidence="2">The sequence shown here is derived from an EMBL/GenBank/DDBJ whole genome shotgun (WGS) entry which is preliminary data.</text>
</comment>
<gene>
    <name evidence="2" type="ORF">OMP40_13030</name>
</gene>
<name>A0A9X4KS68_9BACL</name>
<dbReference type="PANTHER" id="PTHR31268">
    <property type="match status" value="1"/>
</dbReference>